<dbReference type="EMBL" id="CP022098">
    <property type="protein sequence ID" value="ATB34934.1"/>
    <property type="molecule type" value="Genomic_DNA"/>
</dbReference>
<name>A0A250IT64_9BACT</name>
<dbReference type="Proteomes" id="UP000217257">
    <property type="component" value="Chromosome"/>
</dbReference>
<dbReference type="SUPFAM" id="SSF53474">
    <property type="entry name" value="alpha/beta-Hydrolases"/>
    <property type="match status" value="1"/>
</dbReference>
<dbReference type="PANTHER" id="PTHR42044:SF2">
    <property type="entry name" value="DUF676 DOMAIN-CONTAINING PROTEIN"/>
    <property type="match status" value="1"/>
</dbReference>
<evidence type="ECO:0000256" key="1">
    <source>
        <dbReference type="SAM" id="MobiDB-lite"/>
    </source>
</evidence>
<dbReference type="PANTHER" id="PTHR42044">
    <property type="entry name" value="DUF676 DOMAIN-CONTAINING PROTEIN-RELATED"/>
    <property type="match status" value="1"/>
</dbReference>
<dbReference type="InterPro" id="IPR029058">
    <property type="entry name" value="AB_hydrolase_fold"/>
</dbReference>
<sequence>MTLIGRNSASPSSRTAPSAAPAEKQPVPTPGALVTPPTTEVRADGFEKSGAARSGPANKLLGGIFGGGDKKYDGVLVGAKGATFPPGTPLNQVPGVTPRNNAQPTETLLYVNGINNNKDTQFASMQKLADRTGAKVIGVHNATEGMIADLAQCVNDKLDKGKNPAVDTMADTVYSELKAGRGVHLMAHSQGALVTSRALNDVANRLRIEDGLSSAQVEKAMSKIKVETFGGAAAHFPDGPQYVHYVNKNDIVPTWFGQGDGDGVDEWARDGGKGAVIRRFEQGSGIDGTHSFDNVYLQQRVPFEQARAGR</sequence>
<dbReference type="RefSeq" id="WP_095983627.1">
    <property type="nucleotide sequence ID" value="NZ_CP022098.1"/>
</dbReference>
<protein>
    <recommendedName>
        <fullName evidence="4">DUF676 domain-containing protein</fullName>
    </recommendedName>
</protein>
<evidence type="ECO:0000313" key="3">
    <source>
        <dbReference type="Proteomes" id="UP000217257"/>
    </source>
</evidence>
<dbReference type="AlphaFoldDB" id="A0A250IT64"/>
<feature type="compositionally biased region" description="Low complexity" evidence="1">
    <location>
        <begin position="8"/>
        <end position="22"/>
    </location>
</feature>
<evidence type="ECO:0008006" key="4">
    <source>
        <dbReference type="Google" id="ProtNLM"/>
    </source>
</evidence>
<reference evidence="2 3" key="1">
    <citation type="submission" date="2017-06" db="EMBL/GenBank/DDBJ databases">
        <title>Sequencing and comparative analysis of myxobacterial genomes.</title>
        <authorList>
            <person name="Rupp O."/>
            <person name="Goesmann A."/>
            <person name="Sogaard-Andersen L."/>
        </authorList>
    </citation>
    <scope>NUCLEOTIDE SEQUENCE [LARGE SCALE GENOMIC DNA]</scope>
    <source>
        <strain evidence="2 3">DSM 52655</strain>
    </source>
</reference>
<proteinExistence type="predicted"/>
<accession>A0A250IT64</accession>
<dbReference type="KEGG" id="cfus:CYFUS_000346"/>
<gene>
    <name evidence="2" type="ORF">CYFUS_000346</name>
</gene>
<feature type="region of interest" description="Disordered" evidence="1">
    <location>
        <begin position="1"/>
        <end position="38"/>
    </location>
</feature>
<evidence type="ECO:0000313" key="2">
    <source>
        <dbReference type="EMBL" id="ATB34934.1"/>
    </source>
</evidence>
<organism evidence="2 3">
    <name type="scientific">Cystobacter fuscus</name>
    <dbReference type="NCBI Taxonomy" id="43"/>
    <lineage>
        <taxon>Bacteria</taxon>
        <taxon>Pseudomonadati</taxon>
        <taxon>Myxococcota</taxon>
        <taxon>Myxococcia</taxon>
        <taxon>Myxococcales</taxon>
        <taxon>Cystobacterineae</taxon>
        <taxon>Archangiaceae</taxon>
        <taxon>Cystobacter</taxon>
    </lineage>
</organism>